<dbReference type="EMBL" id="NTJZ01000010">
    <property type="protein sequence ID" value="PDH33171.1"/>
    <property type="molecule type" value="Genomic_DNA"/>
</dbReference>
<dbReference type="PANTHER" id="PTHR42776">
    <property type="entry name" value="SERINE PEPTIDASE S9 FAMILY MEMBER"/>
    <property type="match status" value="1"/>
</dbReference>
<sequence length="699" mass="76628">MKTAGILILWSVLSVLTGCQSEQSQEADNAAVTRQSDTVADFPILPLERLMAPGSFGTPLISPDGSLISWIAPLDGISNLYVAPVDDIAAARPVTRFTEGGLRGTNVSGTVIYRWHYDSRRVIFPMDYDGDENWDIHIVDVETGEERNLTPVPDKKVEIIAYGRAKPDDVLVSVVTFGQTNPDVYHLNLGSGENTLVQKNEGSLTYLADSDLKIRLSMSFSDEGGLDVYQFSTAPDAGGRGKLIYQIAPDDLPAHTTAAYQGIIRFDATGEHLYIYDAQGRDKAALVTVDLETGELNLLAEDDRVDIGGVIYHPTKATVQAYATNWIETEWTAIDPEISADLEALAQIKDGELSVLSRSEDDNKWIVQYMSSDEPVSFYLYDRESKSGQFLFTSTPQLEGLKLSRMHPYVLTTDDGFDLVSYITLPPWTDPDDDGRPDQPVPIVVYVHGGPSDERAQVGFGALVHWLANRGYGFLYVNFRGSAGFGKAYMNAQKMEWGGKMHQDVLDQVQWAIDEGIADPDKVAILGGSYGGYEALVGMTMTPDVFACGIAIVGPSNLEIFMPHWDEDRMGKIIGDPRTKEGRAFLRSRSPINFAQNTKNPVLIGQGARDSRVPLEQSDTVVEKMQQAGVEVTYIVYPDEGHGFAKPANNMSFYAITEVFLGQCLGGRYEPIDVQIEGSSVQVPVGGEHIPGLKQALAK</sequence>
<dbReference type="Gene3D" id="2.120.10.30">
    <property type="entry name" value="TolB, C-terminal domain"/>
    <property type="match status" value="1"/>
</dbReference>
<dbReference type="PANTHER" id="PTHR42776:SF27">
    <property type="entry name" value="DIPEPTIDYL PEPTIDASE FAMILY MEMBER 6"/>
    <property type="match status" value="1"/>
</dbReference>
<dbReference type="GO" id="GO:0004252">
    <property type="term" value="F:serine-type endopeptidase activity"/>
    <property type="evidence" value="ECO:0007669"/>
    <property type="project" value="TreeGrafter"/>
</dbReference>
<dbReference type="Proteomes" id="UP000219329">
    <property type="component" value="Unassembled WGS sequence"/>
</dbReference>
<keyword evidence="1" id="KW-0378">Hydrolase</keyword>
<dbReference type="SUPFAM" id="SSF53474">
    <property type="entry name" value="alpha/beta-Hydrolases"/>
    <property type="match status" value="1"/>
</dbReference>
<gene>
    <name evidence="3" type="ORF">CNF02_09480</name>
</gene>
<dbReference type="Gene3D" id="3.40.50.1820">
    <property type="entry name" value="alpha/beta hydrolase"/>
    <property type="match status" value="1"/>
</dbReference>
<evidence type="ECO:0000313" key="3">
    <source>
        <dbReference type="EMBL" id="PDH33171.1"/>
    </source>
</evidence>
<comment type="caution">
    <text evidence="3">The sequence shown here is derived from an EMBL/GenBank/DDBJ whole genome shotgun (WGS) entry which is preliminary data.</text>
</comment>
<dbReference type="GO" id="GO:0006508">
    <property type="term" value="P:proteolysis"/>
    <property type="evidence" value="ECO:0007669"/>
    <property type="project" value="InterPro"/>
</dbReference>
<evidence type="ECO:0000259" key="2">
    <source>
        <dbReference type="Pfam" id="PF00326"/>
    </source>
</evidence>
<dbReference type="PROSITE" id="PS51257">
    <property type="entry name" value="PROKAR_LIPOPROTEIN"/>
    <property type="match status" value="1"/>
</dbReference>
<dbReference type="AlphaFoldDB" id="A0A2A5W9Y0"/>
<dbReference type="InterPro" id="IPR011042">
    <property type="entry name" value="6-blade_b-propeller_TolB-like"/>
</dbReference>
<name>A0A2A5W9Y0_9GAMM</name>
<dbReference type="SUPFAM" id="SSF82171">
    <property type="entry name" value="DPP6 N-terminal domain-like"/>
    <property type="match status" value="1"/>
</dbReference>
<evidence type="ECO:0000313" key="4">
    <source>
        <dbReference type="Proteomes" id="UP000219329"/>
    </source>
</evidence>
<accession>A0A2A5W9Y0</accession>
<proteinExistence type="predicted"/>
<dbReference type="Pfam" id="PF00326">
    <property type="entry name" value="Peptidase_S9"/>
    <property type="match status" value="1"/>
</dbReference>
<organism evidence="3 4">
    <name type="scientific">OM182 bacterium MED-G28</name>
    <dbReference type="NCBI Taxonomy" id="1986256"/>
    <lineage>
        <taxon>Bacteria</taxon>
        <taxon>Pseudomonadati</taxon>
        <taxon>Pseudomonadota</taxon>
        <taxon>Gammaproteobacteria</taxon>
        <taxon>OMG group</taxon>
        <taxon>OM182 clade</taxon>
    </lineage>
</organism>
<dbReference type="InterPro" id="IPR029058">
    <property type="entry name" value="AB_hydrolase_fold"/>
</dbReference>
<dbReference type="InterPro" id="IPR001375">
    <property type="entry name" value="Peptidase_S9_cat"/>
</dbReference>
<reference evidence="3 4" key="1">
    <citation type="submission" date="2017-08" db="EMBL/GenBank/DDBJ databases">
        <title>Fine stratification of microbial communities through a metagenomic profile of the photic zone.</title>
        <authorList>
            <person name="Haro-Moreno J.M."/>
            <person name="Lopez-Perez M."/>
            <person name="De La Torre J."/>
            <person name="Picazo A."/>
            <person name="Camacho A."/>
            <person name="Rodriguez-Valera F."/>
        </authorList>
    </citation>
    <scope>NUCLEOTIDE SEQUENCE [LARGE SCALE GENOMIC DNA]</scope>
    <source>
        <strain evidence="3">MED-G28</strain>
    </source>
</reference>
<evidence type="ECO:0000256" key="1">
    <source>
        <dbReference type="ARBA" id="ARBA00022801"/>
    </source>
</evidence>
<feature type="domain" description="Peptidase S9 prolyl oligopeptidase catalytic" evidence="2">
    <location>
        <begin position="463"/>
        <end position="667"/>
    </location>
</feature>
<protein>
    <submittedName>
        <fullName evidence="3">S9 family peptidase</fullName>
    </submittedName>
</protein>